<dbReference type="InterPro" id="IPR027417">
    <property type="entry name" value="P-loop_NTPase"/>
</dbReference>
<evidence type="ECO:0000259" key="5">
    <source>
        <dbReference type="PROSITE" id="PS50893"/>
    </source>
</evidence>
<dbReference type="Gene3D" id="3.40.190.10">
    <property type="entry name" value="Periplasmic binding protein-like II"/>
    <property type="match status" value="1"/>
</dbReference>
<evidence type="ECO:0000256" key="4">
    <source>
        <dbReference type="SAM" id="MobiDB-lite"/>
    </source>
</evidence>
<sequence length="419" mass="44599">MPTLDLGVASTRSLKAHPDGLPAWRKAQAQALDLIQEDPDAASAAVGKQLGISPAEAGSQLKQGIFLKPAEQADAKWLGTTGKVGGLADNLRSAAQFLVDQKQIDAAPDIEACARPSTWKGSAMPSAPDLSKAPEATAGQQESAAPVVSVQDVRHSYGRGADAVTALGPLSLEIPAGEFLVLVGPSGCGKSTLLRLIAGFEHATEGAVEVFGERPDPGGRAGIVFQQPRPFPWRTVGDNIGPALKYAGVPRAERPERTAELLERVGLADTAGRRIRQISGGRQQRVAIARALAGGKRLLLLDEPFAALDALTRERLQEDLRTVSAETGTTSDFVTHSVDVAVFLGTPRDRPHQPPRHGRPGHPDRPAPHRRRPRRTARTARARRAARRDRHGGTQRGPLTPAYSDPYNGMPRPTRGEGS</sequence>
<dbReference type="AlphaFoldDB" id="A0AB33KH91"/>
<reference evidence="6" key="1">
    <citation type="submission" date="2024-07" db="EMBL/GenBank/DDBJ databases">
        <title>Complete genome sequences of cellulolytic bacteria, Kitasatospora sp. CMC57 and Streptomyces sp. CMC78, isolated from Japanese agricultural soil.</title>
        <authorList>
            <person name="Hashimoto T."/>
            <person name="Ito M."/>
            <person name="Iwamoto M."/>
            <person name="Fukahori D."/>
            <person name="Shoda T."/>
            <person name="Sakoda M."/>
            <person name="Morohoshi T."/>
            <person name="Mitsuboshi M."/>
            <person name="Nishizawa T."/>
        </authorList>
    </citation>
    <scope>NUCLEOTIDE SEQUENCE</scope>
    <source>
        <strain evidence="6">CMC78</strain>
    </source>
</reference>
<feature type="region of interest" description="Disordered" evidence="4">
    <location>
        <begin position="117"/>
        <end position="147"/>
    </location>
</feature>
<dbReference type="PANTHER" id="PTHR42788">
    <property type="entry name" value="TAURINE IMPORT ATP-BINDING PROTEIN-RELATED"/>
    <property type="match status" value="1"/>
</dbReference>
<evidence type="ECO:0000256" key="2">
    <source>
        <dbReference type="ARBA" id="ARBA00022741"/>
    </source>
</evidence>
<dbReference type="SUPFAM" id="SSF52540">
    <property type="entry name" value="P-loop containing nucleoside triphosphate hydrolases"/>
    <property type="match status" value="1"/>
</dbReference>
<feature type="region of interest" description="Disordered" evidence="4">
    <location>
        <begin position="345"/>
        <end position="419"/>
    </location>
</feature>
<keyword evidence="3" id="KW-0067">ATP-binding</keyword>
<evidence type="ECO:0000313" key="6">
    <source>
        <dbReference type="EMBL" id="BFP52988.1"/>
    </source>
</evidence>
<dbReference type="EMBL" id="AP035884">
    <property type="protein sequence ID" value="BFP52988.1"/>
    <property type="molecule type" value="Genomic_DNA"/>
</dbReference>
<dbReference type="InterPro" id="IPR050166">
    <property type="entry name" value="ABC_transporter_ATP-bind"/>
</dbReference>
<dbReference type="InterPro" id="IPR003593">
    <property type="entry name" value="AAA+_ATPase"/>
</dbReference>
<proteinExistence type="predicted"/>
<dbReference type="PANTHER" id="PTHR42788:SF19">
    <property type="entry name" value="ALIPHATIC SULFONATES IMPORT ATP-BINDING PROTEIN SSUB 2"/>
    <property type="match status" value="1"/>
</dbReference>
<organism evidence="6">
    <name type="scientific">Streptomyces sp. CMC78</name>
    <dbReference type="NCBI Taxonomy" id="3231512"/>
    <lineage>
        <taxon>Bacteria</taxon>
        <taxon>Bacillati</taxon>
        <taxon>Actinomycetota</taxon>
        <taxon>Actinomycetes</taxon>
        <taxon>Kitasatosporales</taxon>
        <taxon>Streptomycetaceae</taxon>
        <taxon>Streptomyces</taxon>
    </lineage>
</organism>
<gene>
    <name evidence="6" type="ORF">SCMC78_27950</name>
</gene>
<dbReference type="GO" id="GO:0005524">
    <property type="term" value="F:ATP binding"/>
    <property type="evidence" value="ECO:0007669"/>
    <property type="project" value="UniProtKB-KW"/>
</dbReference>
<dbReference type="InterPro" id="IPR003439">
    <property type="entry name" value="ABC_transporter-like_ATP-bd"/>
</dbReference>
<dbReference type="KEGG" id="stcm:SCMC78_27950"/>
<keyword evidence="1" id="KW-0813">Transport</keyword>
<accession>A0AB33KH91</accession>
<protein>
    <recommendedName>
        <fullName evidence="5">ABC transporter domain-containing protein</fullName>
    </recommendedName>
</protein>
<feature type="domain" description="ABC transporter" evidence="5">
    <location>
        <begin position="148"/>
        <end position="379"/>
    </location>
</feature>
<dbReference type="GO" id="GO:0016887">
    <property type="term" value="F:ATP hydrolysis activity"/>
    <property type="evidence" value="ECO:0007669"/>
    <property type="project" value="InterPro"/>
</dbReference>
<feature type="compositionally biased region" description="Basic residues" evidence="4">
    <location>
        <begin position="368"/>
        <end position="390"/>
    </location>
</feature>
<dbReference type="SMART" id="SM00382">
    <property type="entry name" value="AAA"/>
    <property type="match status" value="1"/>
</dbReference>
<keyword evidence="2" id="KW-0547">Nucleotide-binding</keyword>
<dbReference type="Pfam" id="PF00005">
    <property type="entry name" value="ABC_tran"/>
    <property type="match status" value="1"/>
</dbReference>
<dbReference type="Gene3D" id="3.40.50.300">
    <property type="entry name" value="P-loop containing nucleotide triphosphate hydrolases"/>
    <property type="match status" value="1"/>
</dbReference>
<evidence type="ECO:0000256" key="1">
    <source>
        <dbReference type="ARBA" id="ARBA00022448"/>
    </source>
</evidence>
<name>A0AB33KH91_9ACTN</name>
<dbReference type="CDD" id="cd03293">
    <property type="entry name" value="ABC_NrtD_SsuB_transporters"/>
    <property type="match status" value="1"/>
</dbReference>
<evidence type="ECO:0000256" key="3">
    <source>
        <dbReference type="ARBA" id="ARBA00022840"/>
    </source>
</evidence>
<dbReference type="PROSITE" id="PS50893">
    <property type="entry name" value="ABC_TRANSPORTER_2"/>
    <property type="match status" value="1"/>
</dbReference>